<dbReference type="Proteomes" id="UP000657075">
    <property type="component" value="Unassembled WGS sequence"/>
</dbReference>
<keyword evidence="1" id="KW-0812">Transmembrane</keyword>
<feature type="transmembrane region" description="Helical" evidence="1">
    <location>
        <begin position="9"/>
        <end position="30"/>
    </location>
</feature>
<accession>A0A830E5Y9</accession>
<dbReference type="EMBL" id="BMNM01000013">
    <property type="protein sequence ID" value="GGI85599.1"/>
    <property type="molecule type" value="Genomic_DNA"/>
</dbReference>
<organism evidence="2 3">
    <name type="scientific">Vulcanisaeta souniana JCM 11219</name>
    <dbReference type="NCBI Taxonomy" id="1293586"/>
    <lineage>
        <taxon>Archaea</taxon>
        <taxon>Thermoproteota</taxon>
        <taxon>Thermoprotei</taxon>
        <taxon>Thermoproteales</taxon>
        <taxon>Thermoproteaceae</taxon>
        <taxon>Vulcanisaeta</taxon>
    </lineage>
</organism>
<dbReference type="AlphaFoldDB" id="A0A830E5Y9"/>
<evidence type="ECO:0000256" key="1">
    <source>
        <dbReference type="SAM" id="Phobius"/>
    </source>
</evidence>
<sequence>MPKLMRKGLLIIGVALLALGIIIFLIGIYLSSSVVSDIMSLITETRNETVVAPGLSVSMGAVNEGSAIMAVYNDSLGRPLQELITAQGKLDTRSIDGQYVIIYVPETERGSLSLVNNYSENAVVYYISNTVSITTLIPLVLSTFVSIIMVIVSVVLLILGVVLRNK</sequence>
<proteinExistence type="predicted"/>
<reference evidence="2" key="2">
    <citation type="submission" date="2020-09" db="EMBL/GenBank/DDBJ databases">
        <authorList>
            <person name="Sun Q."/>
            <person name="Ohkuma M."/>
        </authorList>
    </citation>
    <scope>NUCLEOTIDE SEQUENCE</scope>
    <source>
        <strain evidence="2">JCM 11219</strain>
    </source>
</reference>
<evidence type="ECO:0000313" key="3">
    <source>
        <dbReference type="Proteomes" id="UP000657075"/>
    </source>
</evidence>
<comment type="caution">
    <text evidence="2">The sequence shown here is derived from an EMBL/GenBank/DDBJ whole genome shotgun (WGS) entry which is preliminary data.</text>
</comment>
<feature type="transmembrane region" description="Helical" evidence="1">
    <location>
        <begin position="136"/>
        <end position="163"/>
    </location>
</feature>
<protein>
    <submittedName>
        <fullName evidence="2">Uncharacterized protein</fullName>
    </submittedName>
</protein>
<keyword evidence="1" id="KW-0472">Membrane</keyword>
<reference evidence="2" key="1">
    <citation type="journal article" date="2014" name="Int. J. Syst. Evol. Microbiol.">
        <title>Complete genome sequence of Corynebacterium casei LMG S-19264T (=DSM 44701T), isolated from a smear-ripened cheese.</title>
        <authorList>
            <consortium name="US DOE Joint Genome Institute (JGI-PGF)"/>
            <person name="Walter F."/>
            <person name="Albersmeier A."/>
            <person name="Kalinowski J."/>
            <person name="Ruckert C."/>
        </authorList>
    </citation>
    <scope>NUCLEOTIDE SEQUENCE</scope>
    <source>
        <strain evidence="2">JCM 11219</strain>
    </source>
</reference>
<evidence type="ECO:0000313" key="2">
    <source>
        <dbReference type="EMBL" id="GGI85599.1"/>
    </source>
</evidence>
<keyword evidence="1" id="KW-1133">Transmembrane helix</keyword>
<gene>
    <name evidence="2" type="ORF">GCM10007112_23360</name>
</gene>
<name>A0A830E5Y9_9CREN</name>